<evidence type="ECO:0000313" key="2">
    <source>
        <dbReference type="Proteomes" id="UP000297245"/>
    </source>
</evidence>
<sequence>MMYLAAHLGASRTPVFSSWTLPGLIDSSSSSFVESETMSTALPREKVRHKKARFQIKMKSEN</sequence>
<organism evidence="1 2">
    <name type="scientific">Dendrothele bispora (strain CBS 962.96)</name>
    <dbReference type="NCBI Taxonomy" id="1314807"/>
    <lineage>
        <taxon>Eukaryota</taxon>
        <taxon>Fungi</taxon>
        <taxon>Dikarya</taxon>
        <taxon>Basidiomycota</taxon>
        <taxon>Agaricomycotina</taxon>
        <taxon>Agaricomycetes</taxon>
        <taxon>Agaricomycetidae</taxon>
        <taxon>Agaricales</taxon>
        <taxon>Agaricales incertae sedis</taxon>
        <taxon>Dendrothele</taxon>
    </lineage>
</organism>
<keyword evidence="2" id="KW-1185">Reference proteome</keyword>
<protein>
    <submittedName>
        <fullName evidence="1">Uncharacterized protein</fullName>
    </submittedName>
</protein>
<evidence type="ECO:0000313" key="1">
    <source>
        <dbReference type="EMBL" id="THU97036.1"/>
    </source>
</evidence>
<dbReference type="Proteomes" id="UP000297245">
    <property type="component" value="Unassembled WGS sequence"/>
</dbReference>
<dbReference type="EMBL" id="ML179163">
    <property type="protein sequence ID" value="THU97036.1"/>
    <property type="molecule type" value="Genomic_DNA"/>
</dbReference>
<proteinExistence type="predicted"/>
<gene>
    <name evidence="1" type="ORF">K435DRAFT_778231</name>
</gene>
<name>A0A4S8M4B8_DENBC</name>
<accession>A0A4S8M4B8</accession>
<dbReference type="AlphaFoldDB" id="A0A4S8M4B8"/>
<reference evidence="1 2" key="1">
    <citation type="journal article" date="2019" name="Nat. Ecol. Evol.">
        <title>Megaphylogeny resolves global patterns of mushroom evolution.</title>
        <authorList>
            <person name="Varga T."/>
            <person name="Krizsan K."/>
            <person name="Foldi C."/>
            <person name="Dima B."/>
            <person name="Sanchez-Garcia M."/>
            <person name="Sanchez-Ramirez S."/>
            <person name="Szollosi G.J."/>
            <person name="Szarkandi J.G."/>
            <person name="Papp V."/>
            <person name="Albert L."/>
            <person name="Andreopoulos W."/>
            <person name="Angelini C."/>
            <person name="Antonin V."/>
            <person name="Barry K.W."/>
            <person name="Bougher N.L."/>
            <person name="Buchanan P."/>
            <person name="Buyck B."/>
            <person name="Bense V."/>
            <person name="Catcheside P."/>
            <person name="Chovatia M."/>
            <person name="Cooper J."/>
            <person name="Damon W."/>
            <person name="Desjardin D."/>
            <person name="Finy P."/>
            <person name="Geml J."/>
            <person name="Haridas S."/>
            <person name="Hughes K."/>
            <person name="Justo A."/>
            <person name="Karasinski D."/>
            <person name="Kautmanova I."/>
            <person name="Kiss B."/>
            <person name="Kocsube S."/>
            <person name="Kotiranta H."/>
            <person name="LaButti K.M."/>
            <person name="Lechner B.E."/>
            <person name="Liimatainen K."/>
            <person name="Lipzen A."/>
            <person name="Lukacs Z."/>
            <person name="Mihaltcheva S."/>
            <person name="Morgado L.N."/>
            <person name="Niskanen T."/>
            <person name="Noordeloos M.E."/>
            <person name="Ohm R.A."/>
            <person name="Ortiz-Santana B."/>
            <person name="Ovrebo C."/>
            <person name="Racz N."/>
            <person name="Riley R."/>
            <person name="Savchenko A."/>
            <person name="Shiryaev A."/>
            <person name="Soop K."/>
            <person name="Spirin V."/>
            <person name="Szebenyi C."/>
            <person name="Tomsovsky M."/>
            <person name="Tulloss R.E."/>
            <person name="Uehling J."/>
            <person name="Grigoriev I.V."/>
            <person name="Vagvolgyi C."/>
            <person name="Papp T."/>
            <person name="Martin F.M."/>
            <person name="Miettinen O."/>
            <person name="Hibbett D.S."/>
            <person name="Nagy L.G."/>
        </authorList>
    </citation>
    <scope>NUCLEOTIDE SEQUENCE [LARGE SCALE GENOMIC DNA]</scope>
    <source>
        <strain evidence="1 2">CBS 962.96</strain>
    </source>
</reference>